<dbReference type="EMBL" id="JAIWYP010000009">
    <property type="protein sequence ID" value="KAH3774030.1"/>
    <property type="molecule type" value="Genomic_DNA"/>
</dbReference>
<dbReference type="Proteomes" id="UP000828390">
    <property type="component" value="Unassembled WGS sequence"/>
</dbReference>
<organism evidence="1 2">
    <name type="scientific">Dreissena polymorpha</name>
    <name type="common">Zebra mussel</name>
    <name type="synonym">Mytilus polymorpha</name>
    <dbReference type="NCBI Taxonomy" id="45954"/>
    <lineage>
        <taxon>Eukaryota</taxon>
        <taxon>Metazoa</taxon>
        <taxon>Spiralia</taxon>
        <taxon>Lophotrochozoa</taxon>
        <taxon>Mollusca</taxon>
        <taxon>Bivalvia</taxon>
        <taxon>Autobranchia</taxon>
        <taxon>Heteroconchia</taxon>
        <taxon>Euheterodonta</taxon>
        <taxon>Imparidentia</taxon>
        <taxon>Neoheterodontei</taxon>
        <taxon>Myida</taxon>
        <taxon>Dreissenoidea</taxon>
        <taxon>Dreissenidae</taxon>
        <taxon>Dreissena</taxon>
    </lineage>
</organism>
<reference evidence="1" key="2">
    <citation type="submission" date="2020-11" db="EMBL/GenBank/DDBJ databases">
        <authorList>
            <person name="McCartney M.A."/>
            <person name="Auch B."/>
            <person name="Kono T."/>
            <person name="Mallez S."/>
            <person name="Becker A."/>
            <person name="Gohl D.M."/>
            <person name="Silverstein K.A.T."/>
            <person name="Koren S."/>
            <person name="Bechman K.B."/>
            <person name="Herman A."/>
            <person name="Abrahante J.E."/>
            <person name="Garbe J."/>
        </authorList>
    </citation>
    <scope>NUCLEOTIDE SEQUENCE</scope>
    <source>
        <strain evidence="1">Duluth1</strain>
        <tissue evidence="1">Whole animal</tissue>
    </source>
</reference>
<protein>
    <submittedName>
        <fullName evidence="1">Uncharacterized protein</fullName>
    </submittedName>
</protein>
<name>A0A9D4E8Z9_DREPO</name>
<gene>
    <name evidence="1" type="ORF">DPMN_175401</name>
</gene>
<dbReference type="AlphaFoldDB" id="A0A9D4E8Z9"/>
<reference evidence="1" key="1">
    <citation type="journal article" date="2019" name="bioRxiv">
        <title>The Genome of the Zebra Mussel, Dreissena polymorpha: A Resource for Invasive Species Research.</title>
        <authorList>
            <person name="McCartney M.A."/>
            <person name="Auch B."/>
            <person name="Kono T."/>
            <person name="Mallez S."/>
            <person name="Zhang Y."/>
            <person name="Obille A."/>
            <person name="Becker A."/>
            <person name="Abrahante J.E."/>
            <person name="Garbe J."/>
            <person name="Badalamenti J.P."/>
            <person name="Herman A."/>
            <person name="Mangelson H."/>
            <person name="Liachko I."/>
            <person name="Sullivan S."/>
            <person name="Sone E.D."/>
            <person name="Koren S."/>
            <person name="Silverstein K.A.T."/>
            <person name="Beckman K.B."/>
            <person name="Gohl D.M."/>
        </authorList>
    </citation>
    <scope>NUCLEOTIDE SEQUENCE</scope>
    <source>
        <strain evidence="1">Duluth1</strain>
        <tissue evidence="1">Whole animal</tissue>
    </source>
</reference>
<comment type="caution">
    <text evidence="1">The sequence shown here is derived from an EMBL/GenBank/DDBJ whole genome shotgun (WGS) entry which is preliminary data.</text>
</comment>
<evidence type="ECO:0000313" key="1">
    <source>
        <dbReference type="EMBL" id="KAH3774030.1"/>
    </source>
</evidence>
<keyword evidence="2" id="KW-1185">Reference proteome</keyword>
<proteinExistence type="predicted"/>
<sequence>MTSHATPNVDREMSSSHAYPCADGETLTNANPCADGEMLTNETPCANRELLESLETYCRGSDMLTSNDRFYSKYKGKFWGDTCGHGLADLGSLTQHVSEHIVDSIANTSDSHVIHTSQAGRHVSNQEPITDGEGKKQLRDTKPGMLNLCIKIFCTNNCRLVTDSDSYFFCDRFLSVVRRPSCVMRHQHLPY</sequence>
<accession>A0A9D4E8Z9</accession>
<evidence type="ECO:0000313" key="2">
    <source>
        <dbReference type="Proteomes" id="UP000828390"/>
    </source>
</evidence>